<evidence type="ECO:0000256" key="4">
    <source>
        <dbReference type="RuleBase" id="RU367011"/>
    </source>
</evidence>
<evidence type="ECO:0000256" key="2">
    <source>
        <dbReference type="ARBA" id="ARBA00022723"/>
    </source>
</evidence>
<dbReference type="SMART" id="SM01057">
    <property type="entry name" value="Carb_anhydrase"/>
    <property type="match status" value="2"/>
</dbReference>
<dbReference type="PROSITE" id="PS00162">
    <property type="entry name" value="ALPHA_CA_1"/>
    <property type="match status" value="1"/>
</dbReference>
<sequence length="584" mass="65836">MYFLRLMLWLTLVALVKSNDWCYTDCNHTPELWVHLEGSHCGEDHQSPIDIVTSIVTTDPNLNNFTFVNFSSRQTIKSITYNGHSVQCDIEENEAEVWGGGLSGQYSVKQFHFHWGTETLPGSEHTFNDHRYPMEMHIVTAKTDVPESEILDKEDGLAVLGFFINATEDINMSEPWLMLTSYLANITDVNSKVELNHNISIGDLIGQVDFSKFYRYMGSLTTPDCNQAVVWTLFHEPIQVHKGLLQRFPKETKLSNNYRPVQPLNGRHITASPATPLPPGHLWCYDDQCDFPPSLWSELPHSHCSGENQSPIDIDTQSVLEDKYLSSFKFTHFDNKRAIKSITNKGHTVECILEHDLVEVSGGGLEHVYSTLQFHFHWGTESTNSVGSEHTVDSKRYPMELHIVNKRKDLTLDKAVQTPHGLAVLGFFIEPPQSTKSAYNSVPAETAAHTSSPASKMDAWKTLTLYLSAIRNISSEVEFTDEISIDDLLGNVNRESYFRYSGSLTTPMCNEAVVWTVFKESVTVDHHLMFRTVVLVGGGWGGIAQGPCFAVAMCYVVEGRVQWGCLELGWVWRLHCVDMSSSAF</sequence>
<keyword evidence="3 4" id="KW-0862">Zinc</keyword>
<accession>A0ABV1A6R9</accession>
<dbReference type="InterPro" id="IPR036398">
    <property type="entry name" value="CA_dom_sf"/>
</dbReference>
<feature type="domain" description="Alpha-carbonic anhydrase" evidence="5">
    <location>
        <begin position="19"/>
        <end position="273"/>
    </location>
</feature>
<keyword evidence="7" id="KW-1185">Reference proteome</keyword>
<protein>
    <recommendedName>
        <fullName evidence="4">Carbonic anhydrase</fullName>
        <ecNumber evidence="4">4.2.1.1</ecNumber>
    </recommendedName>
</protein>
<evidence type="ECO:0000256" key="1">
    <source>
        <dbReference type="ARBA" id="ARBA00010718"/>
    </source>
</evidence>
<keyword evidence="4" id="KW-0732">Signal</keyword>
<dbReference type="PROSITE" id="PS51144">
    <property type="entry name" value="ALPHA_CA_2"/>
    <property type="match status" value="2"/>
</dbReference>
<evidence type="ECO:0000256" key="3">
    <source>
        <dbReference type="ARBA" id="ARBA00022833"/>
    </source>
</evidence>
<dbReference type="Pfam" id="PF00194">
    <property type="entry name" value="Carb_anhydrase"/>
    <property type="match status" value="2"/>
</dbReference>
<comment type="catalytic activity">
    <reaction evidence="4">
        <text>hydrogencarbonate + H(+) = CO2 + H2O</text>
        <dbReference type="Rhea" id="RHEA:10748"/>
        <dbReference type="ChEBI" id="CHEBI:15377"/>
        <dbReference type="ChEBI" id="CHEBI:15378"/>
        <dbReference type="ChEBI" id="CHEBI:16526"/>
        <dbReference type="ChEBI" id="CHEBI:17544"/>
        <dbReference type="EC" id="4.2.1.1"/>
    </reaction>
</comment>
<comment type="similarity">
    <text evidence="1 4">Belongs to the alpha-carbonic anhydrase family.</text>
</comment>
<dbReference type="InterPro" id="IPR023561">
    <property type="entry name" value="Carbonic_anhydrase_a-class"/>
</dbReference>
<gene>
    <name evidence="6" type="ORF">AMECASPLE_010193</name>
</gene>
<comment type="function">
    <text evidence="4">Reversible hydration of carbon dioxide.</text>
</comment>
<name>A0ABV1A6R9_9TELE</name>
<dbReference type="PANTHER" id="PTHR18952">
    <property type="entry name" value="CARBONIC ANHYDRASE"/>
    <property type="match status" value="1"/>
</dbReference>
<dbReference type="Gene3D" id="3.10.200.10">
    <property type="entry name" value="Alpha carbonic anhydrase"/>
    <property type="match status" value="2"/>
</dbReference>
<dbReference type="EMBL" id="JAHRIP010085225">
    <property type="protein sequence ID" value="MEQ2314249.1"/>
    <property type="molecule type" value="Genomic_DNA"/>
</dbReference>
<feature type="domain" description="Alpha-carbonic anhydrase" evidence="5">
    <location>
        <begin position="281"/>
        <end position="566"/>
    </location>
</feature>
<proteinExistence type="inferred from homology"/>
<evidence type="ECO:0000259" key="5">
    <source>
        <dbReference type="PROSITE" id="PS51144"/>
    </source>
</evidence>
<evidence type="ECO:0000313" key="6">
    <source>
        <dbReference type="EMBL" id="MEQ2314249.1"/>
    </source>
</evidence>
<dbReference type="SUPFAM" id="SSF51069">
    <property type="entry name" value="Carbonic anhydrase"/>
    <property type="match status" value="2"/>
</dbReference>
<keyword evidence="2 4" id="KW-0479">Metal-binding</keyword>
<dbReference type="Proteomes" id="UP001469553">
    <property type="component" value="Unassembled WGS sequence"/>
</dbReference>
<dbReference type="InterPro" id="IPR001148">
    <property type="entry name" value="CA_dom"/>
</dbReference>
<comment type="cofactor">
    <cofactor evidence="4">
        <name>Zn(2+)</name>
        <dbReference type="ChEBI" id="CHEBI:29105"/>
    </cofactor>
</comment>
<dbReference type="PANTHER" id="PTHR18952:SF200">
    <property type="entry name" value="CARBONIC ANHYDRASE"/>
    <property type="match status" value="1"/>
</dbReference>
<feature type="signal peptide" evidence="4">
    <location>
        <begin position="1"/>
        <end position="18"/>
    </location>
</feature>
<reference evidence="6 7" key="1">
    <citation type="submission" date="2021-06" db="EMBL/GenBank/DDBJ databases">
        <authorList>
            <person name="Palmer J.M."/>
        </authorList>
    </citation>
    <scope>NUCLEOTIDE SEQUENCE [LARGE SCALE GENOMIC DNA]</scope>
    <source>
        <strain evidence="6 7">AS_MEX2019</strain>
        <tissue evidence="6">Muscle</tissue>
    </source>
</reference>
<organism evidence="6 7">
    <name type="scientific">Ameca splendens</name>
    <dbReference type="NCBI Taxonomy" id="208324"/>
    <lineage>
        <taxon>Eukaryota</taxon>
        <taxon>Metazoa</taxon>
        <taxon>Chordata</taxon>
        <taxon>Craniata</taxon>
        <taxon>Vertebrata</taxon>
        <taxon>Euteleostomi</taxon>
        <taxon>Actinopterygii</taxon>
        <taxon>Neopterygii</taxon>
        <taxon>Teleostei</taxon>
        <taxon>Neoteleostei</taxon>
        <taxon>Acanthomorphata</taxon>
        <taxon>Ovalentaria</taxon>
        <taxon>Atherinomorphae</taxon>
        <taxon>Cyprinodontiformes</taxon>
        <taxon>Goodeidae</taxon>
        <taxon>Ameca</taxon>
    </lineage>
</organism>
<evidence type="ECO:0000313" key="7">
    <source>
        <dbReference type="Proteomes" id="UP001469553"/>
    </source>
</evidence>
<comment type="caution">
    <text evidence="6">The sequence shown here is derived from an EMBL/GenBank/DDBJ whole genome shotgun (WGS) entry which is preliminary data.</text>
</comment>
<keyword evidence="4" id="KW-0456">Lyase</keyword>
<feature type="chain" id="PRO_5045001952" description="Carbonic anhydrase" evidence="4">
    <location>
        <begin position="19"/>
        <end position="584"/>
    </location>
</feature>
<dbReference type="EC" id="4.2.1.1" evidence="4"/>
<dbReference type="InterPro" id="IPR018338">
    <property type="entry name" value="Carbonic_anhydrase_a-class_CS"/>
</dbReference>